<evidence type="ECO:0000256" key="1">
    <source>
        <dbReference type="ARBA" id="ARBA00009437"/>
    </source>
</evidence>
<dbReference type="EMBL" id="JACGWZ010000005">
    <property type="protein sequence ID" value="MBA8826334.1"/>
    <property type="molecule type" value="Genomic_DNA"/>
</dbReference>
<dbReference type="Pfam" id="PF03466">
    <property type="entry name" value="LysR_substrate"/>
    <property type="match status" value="1"/>
</dbReference>
<dbReference type="FunFam" id="1.10.10.10:FF:000001">
    <property type="entry name" value="LysR family transcriptional regulator"/>
    <property type="match status" value="1"/>
</dbReference>
<feature type="domain" description="HTH lysR-type" evidence="5">
    <location>
        <begin position="1"/>
        <end position="58"/>
    </location>
</feature>
<dbReference type="PANTHER" id="PTHR30346:SF17">
    <property type="entry name" value="LYSR FAMILY TRANSCRIPTIONAL REGULATOR"/>
    <property type="match status" value="1"/>
</dbReference>
<dbReference type="GO" id="GO:0003700">
    <property type="term" value="F:DNA-binding transcription factor activity"/>
    <property type="evidence" value="ECO:0007669"/>
    <property type="project" value="InterPro"/>
</dbReference>
<dbReference type="RefSeq" id="WP_220480520.1">
    <property type="nucleotide sequence ID" value="NZ_JACGWZ010000005.1"/>
</dbReference>
<keyword evidence="7" id="KW-1185">Reference proteome</keyword>
<dbReference type="CDD" id="cd08414">
    <property type="entry name" value="PBP2_LTTR_aromatics_like"/>
    <property type="match status" value="1"/>
</dbReference>
<dbReference type="GO" id="GO:0032993">
    <property type="term" value="C:protein-DNA complex"/>
    <property type="evidence" value="ECO:0007669"/>
    <property type="project" value="TreeGrafter"/>
</dbReference>
<gene>
    <name evidence="6" type="ORF">FHX42_003710</name>
</gene>
<dbReference type="Gene3D" id="3.40.190.10">
    <property type="entry name" value="Periplasmic binding protein-like II"/>
    <property type="match status" value="2"/>
</dbReference>
<organism evidence="6 7">
    <name type="scientific">Halosaccharopolyspora lacisalsi</name>
    <dbReference type="NCBI Taxonomy" id="1000566"/>
    <lineage>
        <taxon>Bacteria</taxon>
        <taxon>Bacillati</taxon>
        <taxon>Actinomycetota</taxon>
        <taxon>Actinomycetes</taxon>
        <taxon>Pseudonocardiales</taxon>
        <taxon>Pseudonocardiaceae</taxon>
        <taxon>Halosaccharopolyspora</taxon>
    </lineage>
</organism>
<protein>
    <submittedName>
        <fullName evidence="6">DNA-binding transcriptional LysR family regulator</fullName>
    </submittedName>
</protein>
<dbReference type="InterPro" id="IPR005119">
    <property type="entry name" value="LysR_subst-bd"/>
</dbReference>
<dbReference type="PROSITE" id="PS50931">
    <property type="entry name" value="HTH_LYSR"/>
    <property type="match status" value="1"/>
</dbReference>
<evidence type="ECO:0000259" key="5">
    <source>
        <dbReference type="PROSITE" id="PS50931"/>
    </source>
</evidence>
<keyword evidence="2" id="KW-0805">Transcription regulation</keyword>
<keyword evidence="4" id="KW-0804">Transcription</keyword>
<dbReference type="AlphaFoldDB" id="A0A839DXW8"/>
<evidence type="ECO:0000256" key="4">
    <source>
        <dbReference type="ARBA" id="ARBA00023163"/>
    </source>
</evidence>
<sequence>MDLRQLRYFVTVAETEHVGQAAEQLHISQSPLSRRIAELEKHLGLTLFERSQQRIRLTADGRVFRTEARALLQHAERLESLGQRLGRGEAGGLCLGYVAHALHADVLPRALRELRQDRSEVHVALYNLSATEQLEGLRQRSLDLALVDAPPAADDPVLNSTLVLHDPLVLALPAQHPLARPDEITPDDLDGQAWIRVGDTGSSDTSGDLLTSCVEAGFTPDIRMTAPEPLAALGLVASGLGMALIQRSMLRGTPAEVVLRDLPWYTSSVRLWGAWHHVDLRPLVTEFRHLLLDTLTRE</sequence>
<dbReference type="SUPFAM" id="SSF53850">
    <property type="entry name" value="Periplasmic binding protein-like II"/>
    <property type="match status" value="1"/>
</dbReference>
<evidence type="ECO:0000313" key="6">
    <source>
        <dbReference type="EMBL" id="MBA8826334.1"/>
    </source>
</evidence>
<dbReference type="InterPro" id="IPR000847">
    <property type="entry name" value="LysR_HTH_N"/>
</dbReference>
<evidence type="ECO:0000256" key="3">
    <source>
        <dbReference type="ARBA" id="ARBA00023125"/>
    </source>
</evidence>
<dbReference type="InterPro" id="IPR036390">
    <property type="entry name" value="WH_DNA-bd_sf"/>
</dbReference>
<comment type="similarity">
    <text evidence="1">Belongs to the LysR transcriptional regulatory family.</text>
</comment>
<dbReference type="SUPFAM" id="SSF46785">
    <property type="entry name" value="Winged helix' DNA-binding domain"/>
    <property type="match status" value="1"/>
</dbReference>
<dbReference type="Gene3D" id="1.10.10.10">
    <property type="entry name" value="Winged helix-like DNA-binding domain superfamily/Winged helix DNA-binding domain"/>
    <property type="match status" value="1"/>
</dbReference>
<name>A0A839DXW8_9PSEU</name>
<dbReference type="PANTHER" id="PTHR30346">
    <property type="entry name" value="TRANSCRIPTIONAL DUAL REGULATOR HCAR-RELATED"/>
    <property type="match status" value="1"/>
</dbReference>
<keyword evidence="3 6" id="KW-0238">DNA-binding</keyword>
<evidence type="ECO:0000313" key="7">
    <source>
        <dbReference type="Proteomes" id="UP000569329"/>
    </source>
</evidence>
<reference evidence="6 7" key="1">
    <citation type="submission" date="2020-07" db="EMBL/GenBank/DDBJ databases">
        <title>Sequencing the genomes of 1000 actinobacteria strains.</title>
        <authorList>
            <person name="Klenk H.-P."/>
        </authorList>
    </citation>
    <scope>NUCLEOTIDE SEQUENCE [LARGE SCALE GENOMIC DNA]</scope>
    <source>
        <strain evidence="6 7">DSM 45975</strain>
    </source>
</reference>
<dbReference type="Proteomes" id="UP000569329">
    <property type="component" value="Unassembled WGS sequence"/>
</dbReference>
<evidence type="ECO:0000256" key="2">
    <source>
        <dbReference type="ARBA" id="ARBA00023015"/>
    </source>
</evidence>
<dbReference type="PRINTS" id="PR00039">
    <property type="entry name" value="HTHLYSR"/>
</dbReference>
<accession>A0A839DXW8</accession>
<dbReference type="GO" id="GO:0003677">
    <property type="term" value="F:DNA binding"/>
    <property type="evidence" value="ECO:0007669"/>
    <property type="project" value="UniProtKB-KW"/>
</dbReference>
<dbReference type="Pfam" id="PF00126">
    <property type="entry name" value="HTH_1"/>
    <property type="match status" value="1"/>
</dbReference>
<comment type="caution">
    <text evidence="6">The sequence shown here is derived from an EMBL/GenBank/DDBJ whole genome shotgun (WGS) entry which is preliminary data.</text>
</comment>
<proteinExistence type="inferred from homology"/>
<dbReference type="InterPro" id="IPR036388">
    <property type="entry name" value="WH-like_DNA-bd_sf"/>
</dbReference>